<sequence>MPADFNYFIVFAEMRTGSNFLEANLNALPGVTSYGEAFNPHFIGGPKYSEILGISQKARDQDPLALLAAIRDIPDALGGFRYFHDHDPRILDPVLSDPRCAKIILTRNPLDSYVSWKIARATKQWTLTNIKRRKEAKAKFDGPEFLDQVETNQSFQITLLNALQKTGQTAFYLAYEYLQNVEVLNGLAAWLGVDGRLKDVDQSLKRQNPEPVEAKVSNPRAIGKALAELDRFNLTRTPNFEPRRGPAVPGYVLGAETPLMFMPVRGGPEAEVRQWMAALDDVPVGNLTSGANQKTIRHWMRERPEHRRFTVLRHPLARAHSVFCRQILSTESGSYLRIRRLLRKFHKIPLPPESPDENYSRDDHRAAFKAFLGFLRQNLAGQTSIRVDGTWGSQTETLAGFAGFALPDMVLREDEMPTQLPALAQQLGRTDAPVPKTADDDAPYALADIYDADLEQACAEIYLRDYIQFGFTEWRAP</sequence>
<dbReference type="InterPro" id="IPR027417">
    <property type="entry name" value="P-loop_NTPase"/>
</dbReference>
<gene>
    <name evidence="1" type="ORF">M3P21_16665</name>
</gene>
<dbReference type="RefSeq" id="WP_249711690.1">
    <property type="nucleotide sequence ID" value="NZ_JAMFMB010000024.1"/>
</dbReference>
<reference evidence="1" key="1">
    <citation type="submission" date="2022-05" db="EMBL/GenBank/DDBJ databases">
        <authorList>
            <person name="Park J.-S."/>
        </authorList>
    </citation>
    <scope>NUCLEOTIDE SEQUENCE</scope>
    <source>
        <strain evidence="1">2012CJ41-6</strain>
    </source>
</reference>
<proteinExistence type="predicted"/>
<dbReference type="Gene3D" id="3.40.50.300">
    <property type="entry name" value="P-loop containing nucleotide triphosphate hydrolases"/>
    <property type="match status" value="1"/>
</dbReference>
<evidence type="ECO:0000313" key="1">
    <source>
        <dbReference type="EMBL" id="MCL6285162.1"/>
    </source>
</evidence>
<evidence type="ECO:0000313" key="2">
    <source>
        <dbReference type="Proteomes" id="UP001203880"/>
    </source>
</evidence>
<keyword evidence="2" id="KW-1185">Reference proteome</keyword>
<accession>A0ABT0Q6H1</accession>
<dbReference type="Proteomes" id="UP001203880">
    <property type="component" value="Unassembled WGS sequence"/>
</dbReference>
<organism evidence="1 2">
    <name type="scientific">Ruegeria spongiae</name>
    <dbReference type="NCBI Taxonomy" id="2942209"/>
    <lineage>
        <taxon>Bacteria</taxon>
        <taxon>Pseudomonadati</taxon>
        <taxon>Pseudomonadota</taxon>
        <taxon>Alphaproteobacteria</taxon>
        <taxon>Rhodobacterales</taxon>
        <taxon>Roseobacteraceae</taxon>
        <taxon>Ruegeria</taxon>
    </lineage>
</organism>
<dbReference type="EMBL" id="JAMFMB010000024">
    <property type="protein sequence ID" value="MCL6285162.1"/>
    <property type="molecule type" value="Genomic_DNA"/>
</dbReference>
<protein>
    <submittedName>
        <fullName evidence="1">Sulfotransferase domain-containing protein</fullName>
    </submittedName>
</protein>
<name>A0ABT0Q6H1_9RHOB</name>
<dbReference type="SUPFAM" id="SSF52540">
    <property type="entry name" value="P-loop containing nucleoside triphosphate hydrolases"/>
    <property type="match status" value="1"/>
</dbReference>
<comment type="caution">
    <text evidence="1">The sequence shown here is derived from an EMBL/GenBank/DDBJ whole genome shotgun (WGS) entry which is preliminary data.</text>
</comment>